<proteinExistence type="predicted"/>
<protein>
    <submittedName>
        <fullName evidence="1">Uncharacterized protein</fullName>
    </submittedName>
</protein>
<organism evidence="1 2">
    <name type="scientific">Fusarium austroafricanum</name>
    <dbReference type="NCBI Taxonomy" id="2364996"/>
    <lineage>
        <taxon>Eukaryota</taxon>
        <taxon>Fungi</taxon>
        <taxon>Dikarya</taxon>
        <taxon>Ascomycota</taxon>
        <taxon>Pezizomycotina</taxon>
        <taxon>Sordariomycetes</taxon>
        <taxon>Hypocreomycetidae</taxon>
        <taxon>Hypocreales</taxon>
        <taxon>Nectriaceae</taxon>
        <taxon>Fusarium</taxon>
        <taxon>Fusarium concolor species complex</taxon>
    </lineage>
</organism>
<evidence type="ECO:0000313" key="2">
    <source>
        <dbReference type="Proteomes" id="UP000605986"/>
    </source>
</evidence>
<evidence type="ECO:0000313" key="1">
    <source>
        <dbReference type="EMBL" id="KAF4452335.1"/>
    </source>
</evidence>
<name>A0A8H4KJC8_9HYPO</name>
<comment type="caution">
    <text evidence="1">The sequence shown here is derived from an EMBL/GenBank/DDBJ whole genome shotgun (WGS) entry which is preliminary data.</text>
</comment>
<dbReference type="EMBL" id="JAADJG010000190">
    <property type="protein sequence ID" value="KAF4452335.1"/>
    <property type="molecule type" value="Genomic_DNA"/>
</dbReference>
<dbReference type="Proteomes" id="UP000605986">
    <property type="component" value="Unassembled WGS sequence"/>
</dbReference>
<dbReference type="AlphaFoldDB" id="A0A8H4KJC8"/>
<sequence>MVSEPVKHLFHIRDKLQSGPQNNEGFLPAEMSYPTEFDAELIRITLVENGAGEMNLTDDVRKEFYPMAEELKEIVRELADAIDDADHGILAGADKLIGSNDTVRLGKSLDSLVSQGSSDSSSEHISSALECLRLLATQVTSLKVSREKLKGAGESEGSKFNDALNQHKKILSSPYGASGQILTGYLDKVTHYYEDHKHQLDVLKETYQTELNGNRGLIKDHGLKDWLDWSYDYLRQNRDKAYCATCTKYARKDVGGPGVILGRLRDDGLESYVEDVQRAQVVDGHAQYPDGILSDDKYRDFINNAFKRTLNDPKHLSCGIKIMRYATKQESVRKAMQEEADHEYWRGPRLAAFGKLHNCQQHSYAAAADLIEAITKVIHLVFNNSDYLIRRMTCYLEDTYCNIVAEDFNSARQDYDNFLTYYSKLQKWRQSYDSLFS</sequence>
<dbReference type="OrthoDB" id="10367660at2759"/>
<gene>
    <name evidence="1" type="ORF">F53441_4787</name>
</gene>
<accession>A0A8H4KJC8</accession>
<reference evidence="1" key="1">
    <citation type="submission" date="2020-01" db="EMBL/GenBank/DDBJ databases">
        <title>Identification and distribution of gene clusters putatively required for synthesis of sphingolipid metabolism inhibitors in phylogenetically diverse species of the filamentous fungus Fusarium.</title>
        <authorList>
            <person name="Kim H.-S."/>
            <person name="Busman M."/>
            <person name="Brown D.W."/>
            <person name="Divon H."/>
            <person name="Uhlig S."/>
            <person name="Proctor R.H."/>
        </authorList>
    </citation>
    <scope>NUCLEOTIDE SEQUENCE</scope>
    <source>
        <strain evidence="1">NRRL 53441</strain>
    </source>
</reference>
<keyword evidence="2" id="KW-1185">Reference proteome</keyword>